<dbReference type="Pfam" id="PF08982">
    <property type="entry name" value="AtaL"/>
    <property type="match status" value="1"/>
</dbReference>
<sequence length="161" mass="18329">MTTIYCAYTEPINPSGTQPVLTRSQVWAGLQRKIRRAQDFVPVIIACEVLEEKKDEKDVPTVVRDVVFKGKDEKVREVCKSYWPSRVDFHQSSGAVITNTLSSGSALDETDLYMTYSFEFRHDEAVNYAEKEKEYKNLAKMAVHESIVSLREMGKKGELGN</sequence>
<dbReference type="Gene3D" id="3.30.530.20">
    <property type="match status" value="1"/>
</dbReference>
<organism evidence="1 2">
    <name type="scientific">Piedraia hortae CBS 480.64</name>
    <dbReference type="NCBI Taxonomy" id="1314780"/>
    <lineage>
        <taxon>Eukaryota</taxon>
        <taxon>Fungi</taxon>
        <taxon>Dikarya</taxon>
        <taxon>Ascomycota</taxon>
        <taxon>Pezizomycotina</taxon>
        <taxon>Dothideomycetes</taxon>
        <taxon>Dothideomycetidae</taxon>
        <taxon>Capnodiales</taxon>
        <taxon>Piedraiaceae</taxon>
        <taxon>Piedraia</taxon>
    </lineage>
</organism>
<gene>
    <name evidence="1" type="ORF">K470DRAFT_231777</name>
</gene>
<protein>
    <submittedName>
        <fullName evidence="1">DUF1857-domain-containing protein</fullName>
    </submittedName>
</protein>
<dbReference type="InterPro" id="IPR015075">
    <property type="entry name" value="AtaL"/>
</dbReference>
<proteinExistence type="predicted"/>
<dbReference type="AlphaFoldDB" id="A0A6A7C053"/>
<dbReference type="InterPro" id="IPR023393">
    <property type="entry name" value="START-like_dom_sf"/>
</dbReference>
<dbReference type="SUPFAM" id="SSF55961">
    <property type="entry name" value="Bet v1-like"/>
    <property type="match status" value="1"/>
</dbReference>
<dbReference type="EMBL" id="MU005978">
    <property type="protein sequence ID" value="KAF2860763.1"/>
    <property type="molecule type" value="Genomic_DNA"/>
</dbReference>
<reference evidence="1" key="1">
    <citation type="journal article" date="2020" name="Stud. Mycol.">
        <title>101 Dothideomycetes genomes: a test case for predicting lifestyles and emergence of pathogens.</title>
        <authorList>
            <person name="Haridas S."/>
            <person name="Albert R."/>
            <person name="Binder M."/>
            <person name="Bloem J."/>
            <person name="Labutti K."/>
            <person name="Salamov A."/>
            <person name="Andreopoulos B."/>
            <person name="Baker S."/>
            <person name="Barry K."/>
            <person name="Bills G."/>
            <person name="Bluhm B."/>
            <person name="Cannon C."/>
            <person name="Castanera R."/>
            <person name="Culley D."/>
            <person name="Daum C."/>
            <person name="Ezra D."/>
            <person name="Gonzalez J."/>
            <person name="Henrissat B."/>
            <person name="Kuo A."/>
            <person name="Liang C."/>
            <person name="Lipzen A."/>
            <person name="Lutzoni F."/>
            <person name="Magnuson J."/>
            <person name="Mondo S."/>
            <person name="Nolan M."/>
            <person name="Ohm R."/>
            <person name="Pangilinan J."/>
            <person name="Park H.-J."/>
            <person name="Ramirez L."/>
            <person name="Alfaro M."/>
            <person name="Sun H."/>
            <person name="Tritt A."/>
            <person name="Yoshinaga Y."/>
            <person name="Zwiers L.-H."/>
            <person name="Turgeon B."/>
            <person name="Goodwin S."/>
            <person name="Spatafora J."/>
            <person name="Crous P."/>
            <person name="Grigoriev I."/>
        </authorList>
    </citation>
    <scope>NUCLEOTIDE SEQUENCE</scope>
    <source>
        <strain evidence="1">CBS 480.64</strain>
    </source>
</reference>
<dbReference type="Proteomes" id="UP000799421">
    <property type="component" value="Unassembled WGS sequence"/>
</dbReference>
<evidence type="ECO:0000313" key="1">
    <source>
        <dbReference type="EMBL" id="KAF2860763.1"/>
    </source>
</evidence>
<keyword evidence="2" id="KW-1185">Reference proteome</keyword>
<dbReference type="OrthoDB" id="2320332at2759"/>
<accession>A0A6A7C053</accession>
<name>A0A6A7C053_9PEZI</name>
<evidence type="ECO:0000313" key="2">
    <source>
        <dbReference type="Proteomes" id="UP000799421"/>
    </source>
</evidence>